<keyword evidence="1 4" id="KW-0808">Transferase</keyword>
<reference evidence="4 5" key="1">
    <citation type="submission" date="2020-02" db="EMBL/GenBank/DDBJ databases">
        <title>Genome sequencing for Draconibacterium sp. strain M1.</title>
        <authorList>
            <person name="Park S.-J."/>
        </authorList>
    </citation>
    <scope>NUCLEOTIDE SEQUENCE [LARGE SCALE GENOMIC DNA]</scope>
    <source>
        <strain evidence="4 5">M1</strain>
    </source>
</reference>
<sequence>MKILFDYRMQSWSGIGTYSRELIKHMNTGPNSITLLTNKNIDFESKVKIIETDSKIFSITNQLTVRKHLRKFDIYHCPHFVFPILSRFKNTFVTIHDLIPLKFPEFFSKSSRFYMSFFLTMLKQDNSKNIITVSNHTKQDLINDYGLDENRISVIPNGVSDFYNTNISEDQKIFIRNKYSEGKKYILCVGNVKPHKNIITLLKAFRNFKKEYNLIIVGNIYSNREEVFYYIRKNNLEKNIKFTGFISELDKKLLYVAAHVFVFPSLYEGFGLPALESMACGTPVIVSKTSSLPEVVGDSGLYFSPKDVDELVYRLTELLDDDNLYKQLVGNGLQNVKKFSWEHSAEQTIELYKNRIKYEDTPN</sequence>
<evidence type="ECO:0000313" key="4">
    <source>
        <dbReference type="EMBL" id="QIA08526.1"/>
    </source>
</evidence>
<dbReference type="InterPro" id="IPR001296">
    <property type="entry name" value="Glyco_trans_1"/>
</dbReference>
<dbReference type="Gene3D" id="3.40.50.2000">
    <property type="entry name" value="Glycogen Phosphorylase B"/>
    <property type="match status" value="2"/>
</dbReference>
<dbReference type="FunFam" id="3.40.50.2000:FF:000119">
    <property type="entry name" value="Glycosyl transferase group 1"/>
    <property type="match status" value="1"/>
</dbReference>
<name>A0A6C0REZ4_9BACT</name>
<accession>A0A6C0REZ4</accession>
<dbReference type="CDD" id="cd03809">
    <property type="entry name" value="GT4_MtfB-like"/>
    <property type="match status" value="1"/>
</dbReference>
<dbReference type="Pfam" id="PF13439">
    <property type="entry name" value="Glyco_transf_4"/>
    <property type="match status" value="1"/>
</dbReference>
<proteinExistence type="predicted"/>
<feature type="domain" description="Glycosyltransferase subfamily 4-like N-terminal" evidence="3">
    <location>
        <begin position="13"/>
        <end position="159"/>
    </location>
</feature>
<gene>
    <name evidence="4" type="ORF">G0Q07_12725</name>
</gene>
<dbReference type="Pfam" id="PF00534">
    <property type="entry name" value="Glycos_transf_1"/>
    <property type="match status" value="1"/>
</dbReference>
<evidence type="ECO:0000256" key="1">
    <source>
        <dbReference type="ARBA" id="ARBA00022679"/>
    </source>
</evidence>
<dbReference type="PANTHER" id="PTHR46401">
    <property type="entry name" value="GLYCOSYLTRANSFERASE WBBK-RELATED"/>
    <property type="match status" value="1"/>
</dbReference>
<dbReference type="GO" id="GO:0016757">
    <property type="term" value="F:glycosyltransferase activity"/>
    <property type="evidence" value="ECO:0007669"/>
    <property type="project" value="InterPro"/>
</dbReference>
<organism evidence="4 5">
    <name type="scientific">Draconibacterium halophilum</name>
    <dbReference type="NCBI Taxonomy" id="2706887"/>
    <lineage>
        <taxon>Bacteria</taxon>
        <taxon>Pseudomonadati</taxon>
        <taxon>Bacteroidota</taxon>
        <taxon>Bacteroidia</taxon>
        <taxon>Marinilabiliales</taxon>
        <taxon>Prolixibacteraceae</taxon>
        <taxon>Draconibacterium</taxon>
    </lineage>
</organism>
<keyword evidence="5" id="KW-1185">Reference proteome</keyword>
<feature type="domain" description="Glycosyl transferase family 1" evidence="2">
    <location>
        <begin position="173"/>
        <end position="332"/>
    </location>
</feature>
<protein>
    <submittedName>
        <fullName evidence="4">Glycosyltransferase family 4 protein</fullName>
    </submittedName>
</protein>
<dbReference type="InterPro" id="IPR028098">
    <property type="entry name" value="Glyco_trans_4-like_N"/>
</dbReference>
<dbReference type="RefSeq" id="WP_163346504.1">
    <property type="nucleotide sequence ID" value="NZ_CP048409.1"/>
</dbReference>
<dbReference type="SUPFAM" id="SSF53756">
    <property type="entry name" value="UDP-Glycosyltransferase/glycogen phosphorylase"/>
    <property type="match status" value="1"/>
</dbReference>
<dbReference type="EMBL" id="CP048409">
    <property type="protein sequence ID" value="QIA08526.1"/>
    <property type="molecule type" value="Genomic_DNA"/>
</dbReference>
<evidence type="ECO:0000259" key="2">
    <source>
        <dbReference type="Pfam" id="PF00534"/>
    </source>
</evidence>
<dbReference type="KEGG" id="drc:G0Q07_12725"/>
<evidence type="ECO:0000313" key="5">
    <source>
        <dbReference type="Proteomes" id="UP000474630"/>
    </source>
</evidence>
<dbReference type="PANTHER" id="PTHR46401:SF2">
    <property type="entry name" value="GLYCOSYLTRANSFERASE WBBK-RELATED"/>
    <property type="match status" value="1"/>
</dbReference>
<evidence type="ECO:0000259" key="3">
    <source>
        <dbReference type="Pfam" id="PF13439"/>
    </source>
</evidence>
<dbReference type="Proteomes" id="UP000474630">
    <property type="component" value="Chromosome"/>
</dbReference>
<dbReference type="AlphaFoldDB" id="A0A6C0REZ4"/>